<feature type="region of interest" description="Disordered" evidence="2">
    <location>
        <begin position="1"/>
        <end position="46"/>
    </location>
</feature>
<comment type="caution">
    <text evidence="4">The sequence shown here is derived from an EMBL/GenBank/DDBJ whole genome shotgun (WGS) entry which is preliminary data.</text>
</comment>
<feature type="coiled-coil region" evidence="1">
    <location>
        <begin position="489"/>
        <end position="523"/>
    </location>
</feature>
<evidence type="ECO:0000313" key="5">
    <source>
        <dbReference type="Proteomes" id="UP001187192"/>
    </source>
</evidence>
<dbReference type="EMBL" id="BTGU01000471">
    <property type="protein sequence ID" value="GMN67569.1"/>
    <property type="molecule type" value="Genomic_DNA"/>
</dbReference>
<evidence type="ECO:0000259" key="3">
    <source>
        <dbReference type="Pfam" id="PF04195"/>
    </source>
</evidence>
<reference evidence="4" key="1">
    <citation type="submission" date="2023-07" db="EMBL/GenBank/DDBJ databases">
        <title>draft genome sequence of fig (Ficus carica).</title>
        <authorList>
            <person name="Takahashi T."/>
            <person name="Nishimura K."/>
        </authorList>
    </citation>
    <scope>NUCLEOTIDE SEQUENCE</scope>
</reference>
<evidence type="ECO:0000313" key="4">
    <source>
        <dbReference type="EMBL" id="GMN67569.1"/>
    </source>
</evidence>
<sequence length="596" mass="67819">MDEQKEVIDDVDVEWTSTDSSDSSSDNEELMSTIRRSRSRPVTTSGEEFVSIPPIARLTEPPRRLTTETYLRTSNPRSVLTENDLSDIRGRYGFPNEVQLRLPFKGERADTVSEGWRCMYTIYFECGLRLPLPPLLIQAMNHYNLAIPQLMPNGMRVFLGLIVLSKEANIDLTVDDVLAIYYPQENAKDHGRYSMYPRRKKQVVGEMKNADRYWQDRYFFMHELKKPPPKALLFEEKLERLLALPDRDWDDIQVPRRLRASSLWKDFVELPSVMEVPTPKDIMAKRRAEKEAERAAAAAAAASVGQVNEPEPFPVLESSPEPPSKPSSPPVKKRKVVEKLKRKVPAKRSKKSKVAIPETDVEGPRVEVDLPPSVSILQDRQTSVDIARQLFSDADAEITMQGLPQSHMDDIMWETMKINVWTMRLFYRMSDKVAEQRDRLKDLMEKDVARGEKLLDIERKFGDVKAGAEGLMNELQKSMDVAREGTSAMETLVKRFDEGQARIKSLEAENAALAAQIMDAFENATLKAPYDILKDYKAGLLDEAQIDEEIEMFEEDYPDEARSLSSVPASVPTEAEPADVEPPAQANPSEDREARR</sequence>
<evidence type="ECO:0000256" key="1">
    <source>
        <dbReference type="SAM" id="Coils"/>
    </source>
</evidence>
<proteinExistence type="predicted"/>
<keyword evidence="1" id="KW-0175">Coiled coil</keyword>
<dbReference type="InterPro" id="IPR007321">
    <property type="entry name" value="Transposase_28"/>
</dbReference>
<feature type="region of interest" description="Disordered" evidence="2">
    <location>
        <begin position="555"/>
        <end position="596"/>
    </location>
</feature>
<dbReference type="Proteomes" id="UP001187192">
    <property type="component" value="Unassembled WGS sequence"/>
</dbReference>
<feature type="domain" description="Transposase (putative) gypsy type" evidence="3">
    <location>
        <begin position="122"/>
        <end position="174"/>
    </location>
</feature>
<feature type="compositionally biased region" description="Pro residues" evidence="2">
    <location>
        <begin position="320"/>
        <end position="329"/>
    </location>
</feature>
<keyword evidence="5" id="KW-1185">Reference proteome</keyword>
<protein>
    <recommendedName>
        <fullName evidence="3">Transposase (putative) gypsy type domain-containing protein</fullName>
    </recommendedName>
</protein>
<feature type="compositionally biased region" description="Low complexity" evidence="2">
    <location>
        <begin position="14"/>
        <end position="24"/>
    </location>
</feature>
<organism evidence="4 5">
    <name type="scientific">Ficus carica</name>
    <name type="common">Common fig</name>
    <dbReference type="NCBI Taxonomy" id="3494"/>
    <lineage>
        <taxon>Eukaryota</taxon>
        <taxon>Viridiplantae</taxon>
        <taxon>Streptophyta</taxon>
        <taxon>Embryophyta</taxon>
        <taxon>Tracheophyta</taxon>
        <taxon>Spermatophyta</taxon>
        <taxon>Magnoliopsida</taxon>
        <taxon>eudicotyledons</taxon>
        <taxon>Gunneridae</taxon>
        <taxon>Pentapetalae</taxon>
        <taxon>rosids</taxon>
        <taxon>fabids</taxon>
        <taxon>Rosales</taxon>
        <taxon>Moraceae</taxon>
        <taxon>Ficeae</taxon>
        <taxon>Ficus</taxon>
    </lineage>
</organism>
<feature type="compositionally biased region" description="Basic residues" evidence="2">
    <location>
        <begin position="331"/>
        <end position="353"/>
    </location>
</feature>
<dbReference type="Pfam" id="PF04195">
    <property type="entry name" value="Transposase_28"/>
    <property type="match status" value="1"/>
</dbReference>
<dbReference type="PANTHER" id="PTHR31099">
    <property type="entry name" value="OS06G0165300 PROTEIN"/>
    <property type="match status" value="1"/>
</dbReference>
<name>A0AA88E445_FICCA</name>
<accession>A0AA88E445</accession>
<dbReference type="AlphaFoldDB" id="A0AA88E445"/>
<gene>
    <name evidence="4" type="ORF">TIFTF001_036626</name>
</gene>
<feature type="region of interest" description="Disordered" evidence="2">
    <location>
        <begin position="294"/>
        <end position="358"/>
    </location>
</feature>
<evidence type="ECO:0000256" key="2">
    <source>
        <dbReference type="SAM" id="MobiDB-lite"/>
    </source>
</evidence>
<dbReference type="PANTHER" id="PTHR31099:SF28">
    <property type="entry name" value="F5J5.12"/>
    <property type="match status" value="1"/>
</dbReference>